<dbReference type="EMBL" id="CP047415">
    <property type="protein sequence ID" value="QLL73788.1"/>
    <property type="molecule type" value="Genomic_DNA"/>
</dbReference>
<gene>
    <name evidence="3" type="ORF">GTO85_05100</name>
</gene>
<feature type="region of interest" description="Disordered" evidence="1">
    <location>
        <begin position="1"/>
        <end position="26"/>
    </location>
</feature>
<dbReference type="PROSITE" id="PS51782">
    <property type="entry name" value="LYSM"/>
    <property type="match status" value="1"/>
</dbReference>
<dbReference type="InterPro" id="IPR048494">
    <property type="entry name" value="Dit-like_N"/>
</dbReference>
<dbReference type="Pfam" id="PF21821">
    <property type="entry name" value="Dit_like"/>
    <property type="match status" value="1"/>
</dbReference>
<dbReference type="Proteomes" id="UP000510660">
    <property type="component" value="Chromosome"/>
</dbReference>
<sequence>MAKKEKPKNKSKPRKGRKKTKAQIKAERKIKEIKDKADKAHRAAMKANTTAMDYSAKIFNTKDPKLKAKYTKKFEEYMKKYHADMNRYKKYKNQLKPAKTKKKRVNKTKATDQAAMVGKIEQHKKEFTNEGNMAIFPTLNGTESDIVFFSPTNTESESNSSNITSYAVDQGAPRKDYARFNSKTVTIDGLISDDIDGGRTAHDKWVQLRTWHSHHEELTFRGDIYYKHLLISQLDRQFTGFKNTMQVSITFTFVRAAEITTSGKKKNAKRSKSSKTLAGNRNKNYTAITIKPGDTLWGLSKRYGKSVSWLQKVNKIKNPNRIYAGNSIYVNDKKHKAKSKIRVK</sequence>
<evidence type="ECO:0000313" key="3">
    <source>
        <dbReference type="EMBL" id="QLL73788.1"/>
    </source>
</evidence>
<dbReference type="InterPro" id="IPR036779">
    <property type="entry name" value="LysM_dom_sf"/>
</dbReference>
<evidence type="ECO:0000256" key="1">
    <source>
        <dbReference type="SAM" id="MobiDB-lite"/>
    </source>
</evidence>
<dbReference type="Pfam" id="PF01476">
    <property type="entry name" value="LysM"/>
    <property type="match status" value="1"/>
</dbReference>
<dbReference type="Gene3D" id="3.10.350.10">
    <property type="entry name" value="LysM domain"/>
    <property type="match status" value="1"/>
</dbReference>
<feature type="compositionally biased region" description="Basic residues" evidence="1">
    <location>
        <begin position="1"/>
        <end position="22"/>
    </location>
</feature>
<accession>A0A7H9E813</accession>
<dbReference type="AlphaFoldDB" id="A0A7H9E813"/>
<dbReference type="CDD" id="cd00118">
    <property type="entry name" value="LysM"/>
    <property type="match status" value="1"/>
</dbReference>
<feature type="domain" description="LysM" evidence="2">
    <location>
        <begin position="286"/>
        <end position="330"/>
    </location>
</feature>
<name>A0A7H9E813_9LACO</name>
<reference evidence="3 4" key="1">
    <citation type="submission" date="2020-01" db="EMBL/GenBank/DDBJ databases">
        <title>Complete and circular genome sequences of six lactobacillus isolates from horses.</title>
        <authorList>
            <person name="Hassan H.M."/>
        </authorList>
    </citation>
    <scope>NUCLEOTIDE SEQUENCE [LARGE SCALE GENOMIC DNA]</scope>
    <source>
        <strain evidence="3 4">1D</strain>
    </source>
</reference>
<dbReference type="InterPro" id="IPR018392">
    <property type="entry name" value="LysM"/>
</dbReference>
<dbReference type="SUPFAM" id="SSF54106">
    <property type="entry name" value="LysM domain"/>
    <property type="match status" value="1"/>
</dbReference>
<organism evidence="3 4">
    <name type="scientific">Lactobacillus crispatus</name>
    <dbReference type="NCBI Taxonomy" id="47770"/>
    <lineage>
        <taxon>Bacteria</taxon>
        <taxon>Bacillati</taxon>
        <taxon>Bacillota</taxon>
        <taxon>Bacilli</taxon>
        <taxon>Lactobacillales</taxon>
        <taxon>Lactobacillaceae</taxon>
        <taxon>Lactobacillus</taxon>
    </lineage>
</organism>
<dbReference type="RefSeq" id="WP_180862034.1">
    <property type="nucleotide sequence ID" value="NZ_CP047415.1"/>
</dbReference>
<proteinExistence type="predicted"/>
<protein>
    <submittedName>
        <fullName evidence="3">LysM peptidoglycan-binding domain-containing protein</fullName>
    </submittedName>
</protein>
<evidence type="ECO:0000259" key="2">
    <source>
        <dbReference type="PROSITE" id="PS51782"/>
    </source>
</evidence>
<evidence type="ECO:0000313" key="4">
    <source>
        <dbReference type="Proteomes" id="UP000510660"/>
    </source>
</evidence>
<dbReference type="SMART" id="SM00257">
    <property type="entry name" value="LysM"/>
    <property type="match status" value="1"/>
</dbReference>